<name>A0AAE1BPG2_PETCI</name>
<accession>A0AAE1BPG2</accession>
<feature type="region of interest" description="Disordered" evidence="1">
    <location>
        <begin position="1"/>
        <end position="53"/>
    </location>
</feature>
<feature type="non-terminal residue" evidence="2">
    <location>
        <position position="53"/>
    </location>
</feature>
<dbReference type="AlphaFoldDB" id="A0AAE1BPG2"/>
<evidence type="ECO:0000313" key="2">
    <source>
        <dbReference type="EMBL" id="KAK3853847.1"/>
    </source>
</evidence>
<reference evidence="2" key="1">
    <citation type="submission" date="2023-10" db="EMBL/GenBank/DDBJ databases">
        <title>Genome assemblies of two species of porcelain crab, Petrolisthes cinctipes and Petrolisthes manimaculis (Anomura: Porcellanidae).</title>
        <authorList>
            <person name="Angst P."/>
        </authorList>
    </citation>
    <scope>NUCLEOTIDE SEQUENCE</scope>
    <source>
        <strain evidence="2">PB745_01</strain>
        <tissue evidence="2">Gill</tissue>
    </source>
</reference>
<protein>
    <submittedName>
        <fullName evidence="2">Uncharacterized protein</fullName>
    </submittedName>
</protein>
<evidence type="ECO:0000256" key="1">
    <source>
        <dbReference type="SAM" id="MobiDB-lite"/>
    </source>
</evidence>
<dbReference type="EMBL" id="JAWQEG010006799">
    <property type="protein sequence ID" value="KAK3853847.1"/>
    <property type="molecule type" value="Genomic_DNA"/>
</dbReference>
<proteinExistence type="predicted"/>
<dbReference type="Proteomes" id="UP001286313">
    <property type="component" value="Unassembled WGS sequence"/>
</dbReference>
<sequence>MEKGEGGNGESEKEGVVMEGGVGPTVREGGRQKGKRGKEAGGREEALAGRQDG</sequence>
<organism evidence="2 3">
    <name type="scientific">Petrolisthes cinctipes</name>
    <name type="common">Flat porcelain crab</name>
    <dbReference type="NCBI Taxonomy" id="88211"/>
    <lineage>
        <taxon>Eukaryota</taxon>
        <taxon>Metazoa</taxon>
        <taxon>Ecdysozoa</taxon>
        <taxon>Arthropoda</taxon>
        <taxon>Crustacea</taxon>
        <taxon>Multicrustacea</taxon>
        <taxon>Malacostraca</taxon>
        <taxon>Eumalacostraca</taxon>
        <taxon>Eucarida</taxon>
        <taxon>Decapoda</taxon>
        <taxon>Pleocyemata</taxon>
        <taxon>Anomura</taxon>
        <taxon>Galatheoidea</taxon>
        <taxon>Porcellanidae</taxon>
        <taxon>Petrolisthes</taxon>
    </lineage>
</organism>
<comment type="caution">
    <text evidence="2">The sequence shown here is derived from an EMBL/GenBank/DDBJ whole genome shotgun (WGS) entry which is preliminary data.</text>
</comment>
<keyword evidence="3" id="KW-1185">Reference proteome</keyword>
<gene>
    <name evidence="2" type="ORF">Pcinc_039626</name>
</gene>
<feature type="compositionally biased region" description="Basic and acidic residues" evidence="1">
    <location>
        <begin position="37"/>
        <end position="53"/>
    </location>
</feature>
<evidence type="ECO:0000313" key="3">
    <source>
        <dbReference type="Proteomes" id="UP001286313"/>
    </source>
</evidence>
<feature type="compositionally biased region" description="Basic and acidic residues" evidence="1">
    <location>
        <begin position="1"/>
        <end position="16"/>
    </location>
</feature>